<dbReference type="CDD" id="cd00090">
    <property type="entry name" value="HTH_ARSR"/>
    <property type="match status" value="1"/>
</dbReference>
<dbReference type="PROSITE" id="PS50987">
    <property type="entry name" value="HTH_ARSR_2"/>
    <property type="match status" value="1"/>
</dbReference>
<dbReference type="EMBL" id="BSPP01000004">
    <property type="protein sequence ID" value="GLS85749.1"/>
    <property type="molecule type" value="Genomic_DNA"/>
</dbReference>
<proteinExistence type="predicted"/>
<protein>
    <recommendedName>
        <fullName evidence="1">HTH arsR-type domain-containing protein</fullName>
    </recommendedName>
</protein>
<dbReference type="InterPro" id="IPR001845">
    <property type="entry name" value="HTH_ArsR_DNA-bd_dom"/>
</dbReference>
<sequence>MPRLKLADLTGLCIFNHLVDDLVMQPDTVAMTANLDTVFSALADPTRRSILAMLLEDDMAVTDVAEPFQMSLTAISKHLGILAEAGLISREKRGRVIWCKLEPDAMRAASVWMQGFGQFEPVDLDAFERFLEGELTDSETPVETQG</sequence>
<reference evidence="2 3" key="1">
    <citation type="journal article" date="2014" name="Int. J. Syst. Evol. Microbiol.">
        <title>Complete genome sequence of Corynebacterium casei LMG S-19264T (=DSM 44701T), isolated from a smear-ripened cheese.</title>
        <authorList>
            <consortium name="US DOE Joint Genome Institute (JGI-PGF)"/>
            <person name="Walter F."/>
            <person name="Albersmeier A."/>
            <person name="Kalinowski J."/>
            <person name="Ruckert C."/>
        </authorList>
    </citation>
    <scope>NUCLEOTIDE SEQUENCE [LARGE SCALE GENOMIC DNA]</scope>
    <source>
        <strain evidence="2 3">NBRC 111766</strain>
    </source>
</reference>
<name>A0AA37U122_9RHOB</name>
<dbReference type="SMART" id="SM00418">
    <property type="entry name" value="HTH_ARSR"/>
    <property type="match status" value="1"/>
</dbReference>
<feature type="domain" description="HTH arsR-type" evidence="1">
    <location>
        <begin position="27"/>
        <end position="123"/>
    </location>
</feature>
<dbReference type="PRINTS" id="PR00778">
    <property type="entry name" value="HTHARSR"/>
</dbReference>
<dbReference type="InterPro" id="IPR036390">
    <property type="entry name" value="WH_DNA-bd_sf"/>
</dbReference>
<dbReference type="AlphaFoldDB" id="A0AA37U122"/>
<dbReference type="InterPro" id="IPR011991">
    <property type="entry name" value="ArsR-like_HTH"/>
</dbReference>
<keyword evidence="3" id="KW-1185">Reference proteome</keyword>
<dbReference type="InterPro" id="IPR036388">
    <property type="entry name" value="WH-like_DNA-bd_sf"/>
</dbReference>
<dbReference type="GO" id="GO:0003700">
    <property type="term" value="F:DNA-binding transcription factor activity"/>
    <property type="evidence" value="ECO:0007669"/>
    <property type="project" value="InterPro"/>
</dbReference>
<evidence type="ECO:0000313" key="3">
    <source>
        <dbReference type="Proteomes" id="UP001157355"/>
    </source>
</evidence>
<dbReference type="SUPFAM" id="SSF46785">
    <property type="entry name" value="Winged helix' DNA-binding domain"/>
    <property type="match status" value="1"/>
</dbReference>
<gene>
    <name evidence="2" type="ORF">GCM10010873_07230</name>
</gene>
<dbReference type="Pfam" id="PF12840">
    <property type="entry name" value="HTH_20"/>
    <property type="match status" value="1"/>
</dbReference>
<dbReference type="Gene3D" id="1.10.10.10">
    <property type="entry name" value="Winged helix-like DNA-binding domain superfamily/Winged helix DNA-binding domain"/>
    <property type="match status" value="1"/>
</dbReference>
<dbReference type="PANTHER" id="PTHR38600:SF2">
    <property type="entry name" value="SLL0088 PROTEIN"/>
    <property type="match status" value="1"/>
</dbReference>
<accession>A0AA37U122</accession>
<dbReference type="Proteomes" id="UP001157355">
    <property type="component" value="Unassembled WGS sequence"/>
</dbReference>
<organism evidence="2 3">
    <name type="scientific">Cypionkella aquatica</name>
    <dbReference type="NCBI Taxonomy" id="1756042"/>
    <lineage>
        <taxon>Bacteria</taxon>
        <taxon>Pseudomonadati</taxon>
        <taxon>Pseudomonadota</taxon>
        <taxon>Alphaproteobacteria</taxon>
        <taxon>Rhodobacterales</taxon>
        <taxon>Paracoccaceae</taxon>
        <taxon>Cypionkella</taxon>
    </lineage>
</organism>
<dbReference type="NCBIfam" id="NF033788">
    <property type="entry name" value="HTH_metalloreg"/>
    <property type="match status" value="1"/>
</dbReference>
<comment type="caution">
    <text evidence="2">The sequence shown here is derived from an EMBL/GenBank/DDBJ whole genome shotgun (WGS) entry which is preliminary data.</text>
</comment>
<evidence type="ECO:0000259" key="1">
    <source>
        <dbReference type="PROSITE" id="PS50987"/>
    </source>
</evidence>
<dbReference type="PANTHER" id="PTHR38600">
    <property type="entry name" value="TRANSCRIPTIONAL REGULATORY PROTEIN"/>
    <property type="match status" value="1"/>
</dbReference>
<evidence type="ECO:0000313" key="2">
    <source>
        <dbReference type="EMBL" id="GLS85749.1"/>
    </source>
</evidence>